<gene>
    <name evidence="1" type="ORF">J2S55_007405</name>
</gene>
<keyword evidence="2" id="KW-1185">Reference proteome</keyword>
<dbReference type="Proteomes" id="UP001230426">
    <property type="component" value="Unassembled WGS sequence"/>
</dbReference>
<evidence type="ECO:0000313" key="1">
    <source>
        <dbReference type="EMBL" id="MDP9868139.1"/>
    </source>
</evidence>
<protein>
    <submittedName>
        <fullName evidence="1">Uncharacterized protein</fullName>
    </submittedName>
</protein>
<organism evidence="1 2">
    <name type="scientific">Streptosporangium brasiliense</name>
    <dbReference type="NCBI Taxonomy" id="47480"/>
    <lineage>
        <taxon>Bacteria</taxon>
        <taxon>Bacillati</taxon>
        <taxon>Actinomycetota</taxon>
        <taxon>Actinomycetes</taxon>
        <taxon>Streptosporangiales</taxon>
        <taxon>Streptosporangiaceae</taxon>
        <taxon>Streptosporangium</taxon>
    </lineage>
</organism>
<accession>A0ABT9RFW4</accession>
<dbReference type="RefSeq" id="WP_306870628.1">
    <property type="nucleotide sequence ID" value="NZ_JAUSRB010000002.1"/>
</dbReference>
<evidence type="ECO:0000313" key="2">
    <source>
        <dbReference type="Proteomes" id="UP001230426"/>
    </source>
</evidence>
<dbReference type="EMBL" id="JAUSRB010000002">
    <property type="protein sequence ID" value="MDP9868139.1"/>
    <property type="molecule type" value="Genomic_DNA"/>
</dbReference>
<reference evidence="1 2" key="1">
    <citation type="submission" date="2023-07" db="EMBL/GenBank/DDBJ databases">
        <title>Sequencing the genomes of 1000 actinobacteria strains.</title>
        <authorList>
            <person name="Klenk H.-P."/>
        </authorList>
    </citation>
    <scope>NUCLEOTIDE SEQUENCE [LARGE SCALE GENOMIC DNA]</scope>
    <source>
        <strain evidence="1 2">DSM 44109</strain>
    </source>
</reference>
<name>A0ABT9RFW4_9ACTN</name>
<sequence length="58" mass="6546">MTALPGGPEGTSSRDVFDGYLLGKRSLEEELPDLQKWWDRGIAAGIKKNNWGQENWAR</sequence>
<proteinExistence type="predicted"/>
<comment type="caution">
    <text evidence="1">The sequence shown here is derived from an EMBL/GenBank/DDBJ whole genome shotgun (WGS) entry which is preliminary data.</text>
</comment>